<reference evidence="1" key="1">
    <citation type="submission" date="2022-01" db="EMBL/GenBank/DDBJ databases">
        <authorList>
            <person name="King R."/>
        </authorList>
    </citation>
    <scope>NUCLEOTIDE SEQUENCE</scope>
</reference>
<proteinExistence type="predicted"/>
<sequence>MQSLDFFGTQKLEKAIVNRKIDEEKEKINWLKIREIKLLKEEPLKLYCRNDFQSPYSVINLERKPARGRQQNEISFRGLLQPMWEKGKDIAAPKLKDLKSLLHLIPADAKDMYRNLFGSRDVEDDVNGFCIPPDFEPDNVEEV</sequence>
<dbReference type="AlphaFoldDB" id="A0A9N9QI95"/>
<protein>
    <submittedName>
        <fullName evidence="1">Uncharacterized protein</fullName>
    </submittedName>
</protein>
<evidence type="ECO:0000313" key="2">
    <source>
        <dbReference type="Proteomes" id="UP001152799"/>
    </source>
</evidence>
<dbReference type="Proteomes" id="UP001152799">
    <property type="component" value="Chromosome 7"/>
</dbReference>
<evidence type="ECO:0000313" key="1">
    <source>
        <dbReference type="EMBL" id="CAG9771587.1"/>
    </source>
</evidence>
<accession>A0A9N9QI95</accession>
<dbReference type="EMBL" id="OU892283">
    <property type="protein sequence ID" value="CAG9771587.1"/>
    <property type="molecule type" value="Genomic_DNA"/>
</dbReference>
<keyword evidence="2" id="KW-1185">Reference proteome</keyword>
<dbReference type="OrthoDB" id="6754937at2759"/>
<gene>
    <name evidence="1" type="ORF">CEUTPL_LOCUS12018</name>
</gene>
<name>A0A9N9QI95_9CUCU</name>
<organism evidence="1 2">
    <name type="scientific">Ceutorhynchus assimilis</name>
    <name type="common">cabbage seed weevil</name>
    <dbReference type="NCBI Taxonomy" id="467358"/>
    <lineage>
        <taxon>Eukaryota</taxon>
        <taxon>Metazoa</taxon>
        <taxon>Ecdysozoa</taxon>
        <taxon>Arthropoda</taxon>
        <taxon>Hexapoda</taxon>
        <taxon>Insecta</taxon>
        <taxon>Pterygota</taxon>
        <taxon>Neoptera</taxon>
        <taxon>Endopterygota</taxon>
        <taxon>Coleoptera</taxon>
        <taxon>Polyphaga</taxon>
        <taxon>Cucujiformia</taxon>
        <taxon>Curculionidae</taxon>
        <taxon>Ceutorhynchinae</taxon>
        <taxon>Ceutorhynchus</taxon>
    </lineage>
</organism>